<evidence type="ECO:0000259" key="4">
    <source>
        <dbReference type="Pfam" id="PF00135"/>
    </source>
</evidence>
<evidence type="ECO:0000256" key="1">
    <source>
        <dbReference type="ARBA" id="ARBA00005964"/>
    </source>
</evidence>
<sequence>MTDAAGTSVPDGPVVRTPSGVVRGVTLPSGVCAFRGLPYAAPPVREGRWRPPRPAPAWDGVRAADRFEHQAMQARVFGDMQFRNAGMSEDCLYVNVWTPAPAPASPDAGLPVLVYIHGGGFVAGDGSEPRYDGESLARQGVVVVTLTHRLGVFGFFAHPELTAESPEHASGNYGHLDQVAALTWVQRHIAAFGGDPARVTVAGESAGAFSVCALMASPLATGLFARAIGESGGTFGTTLPVLPLSSAEEQGTAFAAGLGAASLAELRACSATELLEASGRPGTPRFTGTVDGWFHPRPPAAVFAAGAQARVPLLAGWNSEEMTGRALLPEEPTPLRARAVLTELFGDRAAHAEAVYPVSTPAEAAQSLTDLAGDRFIAYGTWKWLDEHARTSGQPVYRYLYARPRPAPVEAGVTPNLAGGVTRDGAAPSPPATGAVHSAEIEYALGTLHLNPVFAWTADDHAVSALMQAYFVRFIETGDPNGPGRPHWPAGRPDAHGQVTRLRIDVETRAEPEPRARYAFLDAVWG</sequence>
<dbReference type="PROSITE" id="PS00941">
    <property type="entry name" value="CARBOXYLESTERASE_B_2"/>
    <property type="match status" value="1"/>
</dbReference>
<evidence type="ECO:0000313" key="5">
    <source>
        <dbReference type="EMBL" id="MFC3833559.1"/>
    </source>
</evidence>
<dbReference type="PROSITE" id="PS00122">
    <property type="entry name" value="CARBOXYLESTERASE_B_1"/>
    <property type="match status" value="1"/>
</dbReference>
<dbReference type="EC" id="3.1.1.-" evidence="3"/>
<dbReference type="Gene3D" id="3.40.50.1820">
    <property type="entry name" value="alpha/beta hydrolase"/>
    <property type="match status" value="1"/>
</dbReference>
<dbReference type="InterPro" id="IPR029058">
    <property type="entry name" value="AB_hydrolase_fold"/>
</dbReference>
<accession>A0ABV7ZBT4</accession>
<dbReference type="InterPro" id="IPR019826">
    <property type="entry name" value="Carboxylesterase_B_AS"/>
</dbReference>
<name>A0ABV7ZBT4_9DEIO</name>
<keyword evidence="2 3" id="KW-0378">Hydrolase</keyword>
<comment type="similarity">
    <text evidence="1 3">Belongs to the type-B carboxylesterase/lipase family.</text>
</comment>
<feature type="domain" description="Carboxylesterase type B" evidence="4">
    <location>
        <begin position="12"/>
        <end position="506"/>
    </location>
</feature>
<dbReference type="RefSeq" id="WP_380102200.1">
    <property type="nucleotide sequence ID" value="NZ_JBHRZG010000012.1"/>
</dbReference>
<dbReference type="Proteomes" id="UP001595803">
    <property type="component" value="Unassembled WGS sequence"/>
</dbReference>
<dbReference type="InterPro" id="IPR019819">
    <property type="entry name" value="Carboxylesterase_B_CS"/>
</dbReference>
<dbReference type="InterPro" id="IPR002018">
    <property type="entry name" value="CarbesteraseB"/>
</dbReference>
<evidence type="ECO:0000256" key="2">
    <source>
        <dbReference type="ARBA" id="ARBA00022801"/>
    </source>
</evidence>
<keyword evidence="6" id="KW-1185">Reference proteome</keyword>
<comment type="caution">
    <text evidence="5">The sequence shown here is derived from an EMBL/GenBank/DDBJ whole genome shotgun (WGS) entry which is preliminary data.</text>
</comment>
<evidence type="ECO:0000256" key="3">
    <source>
        <dbReference type="RuleBase" id="RU361235"/>
    </source>
</evidence>
<reference evidence="6" key="1">
    <citation type="journal article" date="2019" name="Int. J. Syst. Evol. Microbiol.">
        <title>The Global Catalogue of Microorganisms (GCM) 10K type strain sequencing project: providing services to taxonomists for standard genome sequencing and annotation.</title>
        <authorList>
            <consortium name="The Broad Institute Genomics Platform"/>
            <consortium name="The Broad Institute Genome Sequencing Center for Infectious Disease"/>
            <person name="Wu L."/>
            <person name="Ma J."/>
        </authorList>
    </citation>
    <scope>NUCLEOTIDE SEQUENCE [LARGE SCALE GENOMIC DNA]</scope>
    <source>
        <strain evidence="6">CCTCC AB 2017081</strain>
    </source>
</reference>
<dbReference type="PANTHER" id="PTHR11559">
    <property type="entry name" value="CARBOXYLESTERASE"/>
    <property type="match status" value="1"/>
</dbReference>
<dbReference type="InterPro" id="IPR050309">
    <property type="entry name" value="Type-B_Carboxylest/Lipase"/>
</dbReference>
<dbReference type="EMBL" id="JBHRZG010000012">
    <property type="protein sequence ID" value="MFC3833559.1"/>
    <property type="molecule type" value="Genomic_DNA"/>
</dbReference>
<protein>
    <recommendedName>
        <fullName evidence="3">Carboxylic ester hydrolase</fullName>
        <ecNumber evidence="3">3.1.1.-</ecNumber>
    </recommendedName>
</protein>
<organism evidence="5 6">
    <name type="scientific">Deinococcus rufus</name>
    <dbReference type="NCBI Taxonomy" id="2136097"/>
    <lineage>
        <taxon>Bacteria</taxon>
        <taxon>Thermotogati</taxon>
        <taxon>Deinococcota</taxon>
        <taxon>Deinococci</taxon>
        <taxon>Deinococcales</taxon>
        <taxon>Deinococcaceae</taxon>
        <taxon>Deinococcus</taxon>
    </lineage>
</organism>
<proteinExistence type="inferred from homology"/>
<gene>
    <name evidence="5" type="ORF">ACFOSB_11885</name>
</gene>
<evidence type="ECO:0000313" key="6">
    <source>
        <dbReference type="Proteomes" id="UP001595803"/>
    </source>
</evidence>
<dbReference type="Pfam" id="PF00135">
    <property type="entry name" value="COesterase"/>
    <property type="match status" value="1"/>
</dbReference>
<dbReference type="SUPFAM" id="SSF53474">
    <property type="entry name" value="alpha/beta-Hydrolases"/>
    <property type="match status" value="1"/>
</dbReference>